<organism evidence="1 2">
    <name type="scientific">[Candida] jaroonii</name>
    <dbReference type="NCBI Taxonomy" id="467808"/>
    <lineage>
        <taxon>Eukaryota</taxon>
        <taxon>Fungi</taxon>
        <taxon>Dikarya</taxon>
        <taxon>Ascomycota</taxon>
        <taxon>Saccharomycotina</taxon>
        <taxon>Pichiomycetes</taxon>
        <taxon>Debaryomycetaceae</taxon>
        <taxon>Yamadazyma</taxon>
    </lineage>
</organism>
<evidence type="ECO:0000313" key="2">
    <source>
        <dbReference type="Proteomes" id="UP001152531"/>
    </source>
</evidence>
<proteinExistence type="predicted"/>
<comment type="caution">
    <text evidence="1">The sequence shown here is derived from an EMBL/GenBank/DDBJ whole genome shotgun (WGS) entry which is preliminary data.</text>
</comment>
<name>A0ACA9Y3G3_9ASCO</name>
<protein>
    <submittedName>
        <fullName evidence="1">Multiple drug resistance-associated protein-like transporter 1</fullName>
    </submittedName>
</protein>
<keyword evidence="2" id="KW-1185">Reference proteome</keyword>
<dbReference type="EMBL" id="CALSDN010000002">
    <property type="protein sequence ID" value="CAH6719315.1"/>
    <property type="molecule type" value="Genomic_DNA"/>
</dbReference>
<evidence type="ECO:0000313" key="1">
    <source>
        <dbReference type="EMBL" id="CAH6719315.1"/>
    </source>
</evidence>
<accession>A0ACA9Y3G3</accession>
<gene>
    <name evidence="1" type="ORF">CLIB1444_02S05688</name>
</gene>
<sequence length="1611" mass="181336">MFDILSMNIEPGILQSHCSIDKSWEKFLYNPYENSINPCFLSFFNGCFNAIFAIPILYKIIQLLYYNSYGLNSIKYSFGSTFNLRSVGIYNIVKYNAIFIQIILSLVLLSFNSKSFNDVKFLSLLVQNLVLIMLVLPLQLIEPTRNIIASSPLLFYWVLTPVIYFVIVIQDFFSPYKIYIPKTDIAIQSVVHVVEVFLFINSLCIYILQTYFYKSSVELIDYYNLNDWDITSVRNVYERFYFLYMRKSIKIAKETNTIDINDLPSFTPDIQNANAYKLFLHYWDKSVAKAAAQTKELRLKDKNAKAVKPSLFRPLVYMTKWYFLGCTIFDILEFCTQISQPFLLRKFLIFATDRVQNVGDEPKQPIIVGIVLATLIYICSVGRYTSFNRYFYNTQCLGDTISTALSSHVYQKGMKLSPKERKDKSVGELVNNMAQDVDTLSEAPTVITTIVLQPVRLFFYMVTLYQFLGIGALAGLGAAVILIPLASACFVFVIKLQGSLMKHKDARSKLMSEILNSIKSIKLYSWENPMLERLKSIRNGKELLVLRNLGILSAFINGIWDSIPFAVAVASFICSGVFGNTVLTPDVIFPAITIFDLLTEPIIVLPSILSRISESKVAIDRLINLFVMEELEVEGLERTYRPLKKGEEAVTLKNASFLWTKEEPKEIKPPVDEENDIENSQPKEEINPVALTDINYVAKKGELSCLVGRVGTGKSTLLKAILGTMLVDYKPETVLKVNGSIAYCAQNAWILNATVRDNILFGRKYNKAFYEETIAACELTKDFEVLPDGDRTVVGEKGISLSGGQKARISLARAVYSKAEIYILDDILSAVDTHVGKNITKNVLGKSGLLASKTVILATNSVLVLHEADNICLLNGGKIVETGTFDQVMSTGSDLANLIKEFGKKSEEQELEEAKIEEEEENAKKLQKQASEIKEQTKDANSDDDDLKPFMPEGESNNTLTRIETNHTAAPSFVSYGHIYEDDFDDSDLVKKTGDTDEIQSKGKVDLRIYFTYLKACGYGWISFYVLLSTGGIFVTIINSFILKHWSEENAKYGRNVDVAFYLVAYAGVGVAGVLLSVLASIIIRAYVILRGSKHFHDTMAAALFRSPMSFFETTPIGRILNRFTEDISVIDSQLIWAITLFVTFVFRAVGVFGIVIYNLPIMFVVLGVLLWFYDYFRRQFIPASRELKRLRSANKSPVFSHLQESVTGVDTIWAYGQFDRFNHKFSHNLDNLVKTDQSNLGVNRWLSMRLQGLSAVIVFCCTLLIVSTFTTANPLTPGLTGFIMTYVLDVTGTLNAIVRSYADLETRSITIERIVEYCNLKPEAEMSIETTKPEESWPQHGAISFKKYETKYRENLDPVLRDIDIDIKPGEKIGIVGRTGAGKSTLTLALFRIIEASKGHIEIDGVDTSKIGLFDLRSKLNIIPQDSQAFDGTVRENLDPFGKHTDEELWKVLELSHLKEHIESMKTEKKEDDEANDTKKDTKKDTTPEIVSGLEARITEGGSNLSAGQKQLLCLARALLNPSKVLILDEATASVDVQTDKIVQDTIRTKFNQKTILTIAHRIETILDSDRILVLERGAVKEFAPPGELLKDTSSIFYSLCKEGGHLPKE</sequence>
<dbReference type="Proteomes" id="UP001152531">
    <property type="component" value="Unassembled WGS sequence"/>
</dbReference>
<reference evidence="1" key="1">
    <citation type="submission" date="2022-06" db="EMBL/GenBank/DDBJ databases">
        <authorList>
            <person name="Legras J.-L."/>
            <person name="Devillers H."/>
            <person name="Grondin C."/>
        </authorList>
    </citation>
    <scope>NUCLEOTIDE SEQUENCE</scope>
    <source>
        <strain evidence="1">CLIB 1444</strain>
    </source>
</reference>